<dbReference type="Proteomes" id="UP000827092">
    <property type="component" value="Unassembled WGS sequence"/>
</dbReference>
<feature type="region of interest" description="Disordered" evidence="1">
    <location>
        <begin position="38"/>
        <end position="60"/>
    </location>
</feature>
<dbReference type="AlphaFoldDB" id="A0AAV6UZF3"/>
<organism evidence="2 3">
    <name type="scientific">Oedothorax gibbosus</name>
    <dbReference type="NCBI Taxonomy" id="931172"/>
    <lineage>
        <taxon>Eukaryota</taxon>
        <taxon>Metazoa</taxon>
        <taxon>Ecdysozoa</taxon>
        <taxon>Arthropoda</taxon>
        <taxon>Chelicerata</taxon>
        <taxon>Arachnida</taxon>
        <taxon>Araneae</taxon>
        <taxon>Araneomorphae</taxon>
        <taxon>Entelegynae</taxon>
        <taxon>Araneoidea</taxon>
        <taxon>Linyphiidae</taxon>
        <taxon>Erigoninae</taxon>
        <taxon>Oedothorax</taxon>
    </lineage>
</organism>
<proteinExistence type="predicted"/>
<accession>A0AAV6UZF3</accession>
<sequence>MAPYFFFRVETRVLDGVRDLWRTPFHLVERQTAPRLECPKRDRRSFRPGNDDSRSQWPPDNKCCFGAPRISYQQWKQFSSENCFVSGTRDEAGFPRLVHSRRGKK</sequence>
<dbReference type="EMBL" id="JAFNEN010000227">
    <property type="protein sequence ID" value="KAG8188936.1"/>
    <property type="molecule type" value="Genomic_DNA"/>
</dbReference>
<name>A0AAV6UZF3_9ARAC</name>
<reference evidence="2 3" key="1">
    <citation type="journal article" date="2022" name="Nat. Ecol. Evol.">
        <title>A masculinizing supergene underlies an exaggerated male reproductive morph in a spider.</title>
        <authorList>
            <person name="Hendrickx F."/>
            <person name="De Corte Z."/>
            <person name="Sonet G."/>
            <person name="Van Belleghem S.M."/>
            <person name="Kostlbacher S."/>
            <person name="Vangestel C."/>
        </authorList>
    </citation>
    <scope>NUCLEOTIDE SEQUENCE [LARGE SCALE GENOMIC DNA]</scope>
    <source>
        <strain evidence="2">W744_W776</strain>
    </source>
</reference>
<evidence type="ECO:0000313" key="2">
    <source>
        <dbReference type="EMBL" id="KAG8188936.1"/>
    </source>
</evidence>
<evidence type="ECO:0000313" key="3">
    <source>
        <dbReference type="Proteomes" id="UP000827092"/>
    </source>
</evidence>
<gene>
    <name evidence="2" type="ORF">JTE90_014988</name>
</gene>
<comment type="caution">
    <text evidence="2">The sequence shown here is derived from an EMBL/GenBank/DDBJ whole genome shotgun (WGS) entry which is preliminary data.</text>
</comment>
<protein>
    <submittedName>
        <fullName evidence="2">Uncharacterized protein</fullName>
    </submittedName>
</protein>
<evidence type="ECO:0000256" key="1">
    <source>
        <dbReference type="SAM" id="MobiDB-lite"/>
    </source>
</evidence>
<keyword evidence="3" id="KW-1185">Reference proteome</keyword>